<evidence type="ECO:0000313" key="2">
    <source>
        <dbReference type="Proteomes" id="UP000823775"/>
    </source>
</evidence>
<evidence type="ECO:0000313" key="1">
    <source>
        <dbReference type="EMBL" id="MCE0482128.1"/>
    </source>
</evidence>
<name>A0ABS8VSL3_DATST</name>
<organism evidence="1 2">
    <name type="scientific">Datura stramonium</name>
    <name type="common">Jimsonweed</name>
    <name type="synonym">Common thornapple</name>
    <dbReference type="NCBI Taxonomy" id="4076"/>
    <lineage>
        <taxon>Eukaryota</taxon>
        <taxon>Viridiplantae</taxon>
        <taxon>Streptophyta</taxon>
        <taxon>Embryophyta</taxon>
        <taxon>Tracheophyta</taxon>
        <taxon>Spermatophyta</taxon>
        <taxon>Magnoliopsida</taxon>
        <taxon>eudicotyledons</taxon>
        <taxon>Gunneridae</taxon>
        <taxon>Pentapetalae</taxon>
        <taxon>asterids</taxon>
        <taxon>lamiids</taxon>
        <taxon>Solanales</taxon>
        <taxon>Solanaceae</taxon>
        <taxon>Solanoideae</taxon>
        <taxon>Datureae</taxon>
        <taxon>Datura</taxon>
    </lineage>
</organism>
<proteinExistence type="predicted"/>
<sequence>RGFLATAGAIIRVKSKNISMIVDGWKDMFDIFKVARLPPHYEELNDITVVVPEMFE</sequence>
<feature type="non-terminal residue" evidence="1">
    <location>
        <position position="56"/>
    </location>
</feature>
<accession>A0ABS8VSL3</accession>
<dbReference type="Proteomes" id="UP000823775">
    <property type="component" value="Unassembled WGS sequence"/>
</dbReference>
<keyword evidence="2" id="KW-1185">Reference proteome</keyword>
<dbReference type="EMBL" id="JACEIK010005741">
    <property type="protein sequence ID" value="MCE0482128.1"/>
    <property type="molecule type" value="Genomic_DNA"/>
</dbReference>
<reference evidence="1 2" key="1">
    <citation type="journal article" date="2021" name="BMC Genomics">
        <title>Datura genome reveals duplications of psychoactive alkaloid biosynthetic genes and high mutation rate following tissue culture.</title>
        <authorList>
            <person name="Rajewski A."/>
            <person name="Carter-House D."/>
            <person name="Stajich J."/>
            <person name="Litt A."/>
        </authorList>
    </citation>
    <scope>NUCLEOTIDE SEQUENCE [LARGE SCALE GENOMIC DNA]</scope>
    <source>
        <strain evidence="1">AR-01</strain>
    </source>
</reference>
<protein>
    <submittedName>
        <fullName evidence="1">Uncharacterized protein</fullName>
    </submittedName>
</protein>
<feature type="non-terminal residue" evidence="1">
    <location>
        <position position="1"/>
    </location>
</feature>
<comment type="caution">
    <text evidence="1">The sequence shown here is derived from an EMBL/GenBank/DDBJ whole genome shotgun (WGS) entry which is preliminary data.</text>
</comment>
<gene>
    <name evidence="1" type="ORF">HAX54_040565</name>
</gene>